<reference evidence="2" key="1">
    <citation type="journal article" date="2013" name="Nat. Genet.">
        <title>The Capsella rubella genome and the genomic consequences of rapid mating system evolution.</title>
        <authorList>
            <person name="Slotte T."/>
            <person name="Hazzouri K.M."/>
            <person name="Agren J.A."/>
            <person name="Koenig D."/>
            <person name="Maumus F."/>
            <person name="Guo Y.L."/>
            <person name="Steige K."/>
            <person name="Platts A.E."/>
            <person name="Escobar J.S."/>
            <person name="Newman L.K."/>
            <person name="Wang W."/>
            <person name="Mandakova T."/>
            <person name="Vello E."/>
            <person name="Smith L.M."/>
            <person name="Henz S.R."/>
            <person name="Steffen J."/>
            <person name="Takuno S."/>
            <person name="Brandvain Y."/>
            <person name="Coop G."/>
            <person name="Andolfatto P."/>
            <person name="Hu T.T."/>
            <person name="Blanchette M."/>
            <person name="Clark R.M."/>
            <person name="Quesneville H."/>
            <person name="Nordborg M."/>
            <person name="Gaut B.S."/>
            <person name="Lysak M.A."/>
            <person name="Jenkins J."/>
            <person name="Grimwood J."/>
            <person name="Chapman J."/>
            <person name="Prochnik S."/>
            <person name="Shu S."/>
            <person name="Rokhsar D."/>
            <person name="Schmutz J."/>
            <person name="Weigel D."/>
            <person name="Wright S.I."/>
        </authorList>
    </citation>
    <scope>NUCLEOTIDE SEQUENCE [LARGE SCALE GENOMIC DNA]</scope>
    <source>
        <strain evidence="2">cv. Monte Gargano</strain>
    </source>
</reference>
<gene>
    <name evidence="1" type="ORF">CARUB_v10007785mg</name>
</gene>
<sequence length="128" mass="14770">MAESSSSSTLKKICEENKKSLWKIRQIVTEKSKDRLDFDNNNDFENHILRPLGKLSEVKQVPITIKIDDYDKATQHDVMFGYDRNSDVYYIDEALFRLKKLSVGDEIGLFYDTISGKVCFSVLKKALP</sequence>
<dbReference type="OrthoDB" id="1915967at2759"/>
<dbReference type="EMBL" id="KB870811">
    <property type="protein sequence ID" value="EOA19116.1"/>
    <property type="molecule type" value="Genomic_DNA"/>
</dbReference>
<dbReference type="PANTHER" id="PTHR34269">
    <property type="entry name" value="TRANSCRIPTION FACTOR B3-DOMAIN FAMILY-RELATED"/>
    <property type="match status" value="1"/>
</dbReference>
<name>R0FBI1_9BRAS</name>
<evidence type="ECO:0000313" key="2">
    <source>
        <dbReference type="Proteomes" id="UP000029121"/>
    </source>
</evidence>
<accession>R0FBI1</accession>
<dbReference type="Proteomes" id="UP000029121">
    <property type="component" value="Unassembled WGS sequence"/>
</dbReference>
<dbReference type="KEGG" id="crb:17877554"/>
<evidence type="ECO:0000313" key="1">
    <source>
        <dbReference type="EMBL" id="EOA19116.1"/>
    </source>
</evidence>
<dbReference type="AlphaFoldDB" id="R0FBI1"/>
<proteinExistence type="predicted"/>
<dbReference type="eggNOG" id="ENOG502R7IR">
    <property type="taxonomic scope" value="Eukaryota"/>
</dbReference>
<keyword evidence="2" id="KW-1185">Reference proteome</keyword>
<dbReference type="InterPro" id="IPR051442">
    <property type="entry name" value="B3_domain"/>
</dbReference>
<dbReference type="PANTHER" id="PTHR34269:SF20">
    <property type="entry name" value="BNAA03G59030D PROTEIN"/>
    <property type="match status" value="1"/>
</dbReference>
<organism evidence="1 2">
    <name type="scientific">Capsella rubella</name>
    <dbReference type="NCBI Taxonomy" id="81985"/>
    <lineage>
        <taxon>Eukaryota</taxon>
        <taxon>Viridiplantae</taxon>
        <taxon>Streptophyta</taxon>
        <taxon>Embryophyta</taxon>
        <taxon>Tracheophyta</taxon>
        <taxon>Spermatophyta</taxon>
        <taxon>Magnoliopsida</taxon>
        <taxon>eudicotyledons</taxon>
        <taxon>Gunneridae</taxon>
        <taxon>Pentapetalae</taxon>
        <taxon>rosids</taxon>
        <taxon>malvids</taxon>
        <taxon>Brassicales</taxon>
        <taxon>Brassicaceae</taxon>
        <taxon>Camelineae</taxon>
        <taxon>Capsella</taxon>
    </lineage>
</organism>
<evidence type="ECO:0008006" key="3">
    <source>
        <dbReference type="Google" id="ProtNLM"/>
    </source>
</evidence>
<protein>
    <recommendedName>
        <fullName evidence="3">TF-B3 domain-containing protein</fullName>
    </recommendedName>
</protein>